<dbReference type="EMBL" id="LBXL01000011">
    <property type="protein sequence ID" value="KKR30201.1"/>
    <property type="molecule type" value="Genomic_DNA"/>
</dbReference>
<proteinExistence type="predicted"/>
<organism evidence="1 2">
    <name type="scientific">Candidatus Woesebacteria bacterium GW2011_GWA1_39_8</name>
    <dbReference type="NCBI Taxonomy" id="1618552"/>
    <lineage>
        <taxon>Bacteria</taxon>
        <taxon>Candidatus Woeseibacteriota</taxon>
    </lineage>
</organism>
<dbReference type="AlphaFoldDB" id="A0A0G0PYP5"/>
<accession>A0A0G0PYP5</accession>
<dbReference type="Proteomes" id="UP000034793">
    <property type="component" value="Unassembled WGS sequence"/>
</dbReference>
<comment type="caution">
    <text evidence="1">The sequence shown here is derived from an EMBL/GenBank/DDBJ whole genome shotgun (WGS) entry which is preliminary data.</text>
</comment>
<name>A0A0G0PYP5_9BACT</name>
<protein>
    <submittedName>
        <fullName evidence="1">Uncharacterized protein</fullName>
    </submittedName>
</protein>
<gene>
    <name evidence="1" type="ORF">UT61_C0011G0024</name>
</gene>
<evidence type="ECO:0000313" key="2">
    <source>
        <dbReference type="Proteomes" id="UP000034793"/>
    </source>
</evidence>
<reference evidence="1 2" key="1">
    <citation type="journal article" date="2015" name="Nature">
        <title>rRNA introns, odd ribosomes, and small enigmatic genomes across a large radiation of phyla.</title>
        <authorList>
            <person name="Brown C.T."/>
            <person name="Hug L.A."/>
            <person name="Thomas B.C."/>
            <person name="Sharon I."/>
            <person name="Castelle C.J."/>
            <person name="Singh A."/>
            <person name="Wilkins M.J."/>
            <person name="Williams K.H."/>
            <person name="Banfield J.F."/>
        </authorList>
    </citation>
    <scope>NUCLEOTIDE SEQUENCE [LARGE SCALE GENOMIC DNA]</scope>
</reference>
<evidence type="ECO:0000313" key="1">
    <source>
        <dbReference type="EMBL" id="KKR30201.1"/>
    </source>
</evidence>
<sequence>MMSVEECRKILEDYKSTDEEIEEIRDHLQLLVELMFDKWFEEQKQKRESGDKIKQNHGGAN</sequence>